<gene>
    <name evidence="5" type="ORF">VNO80_00816</name>
</gene>
<dbReference type="AlphaFoldDB" id="A0AAN9NZV2"/>
<dbReference type="PANTHER" id="PTHR43490">
    <property type="entry name" value="(+)-NEOMENTHOL DEHYDROGENASE"/>
    <property type="match status" value="1"/>
</dbReference>
<keyword evidence="6" id="KW-1185">Reference proteome</keyword>
<sequence>MKHQFQTDENTLILPFSNLSPRPRFQTNRYERWSEEEHRKSIYDVKLSENQNVAIQEQVHVIPDQVHVIPDQVHVQNDDAVFADLEDLGTVAKEVMKLEFVKNHCYEKDVYRYAVVTGANKGIGYGICKKLALHGVVVVLTARNEKRGLEAVERLKEFSLSDSVVFHQLDVTDPSSVTSLADFIKTRFGKLDILVNNAGVPGGIVNGENYLRRKKGEILDWNLIVHQNYELAKECVETDFFGSERVTEALLPLLQLSTSPRIVNISGQIGLLKHIPNEWARGVFGDIENLTNEKLYEVLREFLKDYKEGSLESKNWPPVVSGVTMAKAGINAYTRMLAKKFPHFCINCICPGSVKTDMNHNQGLLSIDEGVENPVRLALLPDHGPSGLFFSIDQVIPF</sequence>
<evidence type="ECO:0000256" key="2">
    <source>
        <dbReference type="ARBA" id="ARBA00022857"/>
    </source>
</evidence>
<dbReference type="PANTHER" id="PTHR43490:SF94">
    <property type="entry name" value="SHORT CHAIN DEHYDROGENASE_REDUCTASE"/>
    <property type="match status" value="1"/>
</dbReference>
<proteinExistence type="inferred from homology"/>
<evidence type="ECO:0000256" key="1">
    <source>
        <dbReference type="ARBA" id="ARBA00006484"/>
    </source>
</evidence>
<evidence type="ECO:0000256" key="3">
    <source>
        <dbReference type="ARBA" id="ARBA00023002"/>
    </source>
</evidence>
<dbReference type="Proteomes" id="UP001374584">
    <property type="component" value="Unassembled WGS sequence"/>
</dbReference>
<dbReference type="CDD" id="cd05324">
    <property type="entry name" value="carb_red_PTCR-like_SDR_c"/>
    <property type="match status" value="1"/>
</dbReference>
<dbReference type="InterPro" id="IPR036291">
    <property type="entry name" value="NAD(P)-bd_dom_sf"/>
</dbReference>
<evidence type="ECO:0000313" key="6">
    <source>
        <dbReference type="Proteomes" id="UP001374584"/>
    </source>
</evidence>
<dbReference type="InterPro" id="IPR002347">
    <property type="entry name" value="SDR_fam"/>
</dbReference>
<reference evidence="5 6" key="1">
    <citation type="submission" date="2024-01" db="EMBL/GenBank/DDBJ databases">
        <title>The genomes of 5 underutilized Papilionoideae crops provide insights into root nodulation and disease resistanc.</title>
        <authorList>
            <person name="Jiang F."/>
        </authorList>
    </citation>
    <scope>NUCLEOTIDE SEQUENCE [LARGE SCALE GENOMIC DNA]</scope>
    <source>
        <strain evidence="5">JINMINGXINNONG_FW02</strain>
        <tissue evidence="5">Leaves</tissue>
    </source>
</reference>
<dbReference type="FunFam" id="3.40.50.720:FF:000312">
    <property type="entry name" value="(+)-neomenthol dehydrogenase"/>
    <property type="match status" value="1"/>
</dbReference>
<dbReference type="Pfam" id="PF00106">
    <property type="entry name" value="adh_short"/>
    <property type="match status" value="1"/>
</dbReference>
<dbReference type="InterPro" id="IPR045313">
    <property type="entry name" value="CBR1-like"/>
</dbReference>
<dbReference type="PRINTS" id="PR00080">
    <property type="entry name" value="SDRFAMILY"/>
</dbReference>
<dbReference type="Gene3D" id="3.40.50.720">
    <property type="entry name" value="NAD(P)-binding Rossmann-like Domain"/>
    <property type="match status" value="1"/>
</dbReference>
<protein>
    <recommendedName>
        <fullName evidence="7">(+)-neomenthol dehydrogenase</fullName>
    </recommendedName>
</protein>
<dbReference type="PRINTS" id="PR00081">
    <property type="entry name" value="GDHRDH"/>
</dbReference>
<evidence type="ECO:0000256" key="4">
    <source>
        <dbReference type="RuleBase" id="RU000363"/>
    </source>
</evidence>
<keyword evidence="2" id="KW-0521">NADP</keyword>
<comment type="similarity">
    <text evidence="1 4">Belongs to the short-chain dehydrogenases/reductases (SDR) family.</text>
</comment>
<evidence type="ECO:0000313" key="5">
    <source>
        <dbReference type="EMBL" id="KAK7382111.1"/>
    </source>
</evidence>
<dbReference type="GO" id="GO:0016616">
    <property type="term" value="F:oxidoreductase activity, acting on the CH-OH group of donors, NAD or NADP as acceptor"/>
    <property type="evidence" value="ECO:0007669"/>
    <property type="project" value="InterPro"/>
</dbReference>
<dbReference type="GO" id="GO:0016020">
    <property type="term" value="C:membrane"/>
    <property type="evidence" value="ECO:0007669"/>
    <property type="project" value="TreeGrafter"/>
</dbReference>
<name>A0AAN9NZV2_PHACN</name>
<keyword evidence="3" id="KW-0560">Oxidoreductase</keyword>
<accession>A0AAN9NZV2</accession>
<dbReference type="SUPFAM" id="SSF51735">
    <property type="entry name" value="NAD(P)-binding Rossmann-fold domains"/>
    <property type="match status" value="1"/>
</dbReference>
<comment type="caution">
    <text evidence="5">The sequence shown here is derived from an EMBL/GenBank/DDBJ whole genome shotgun (WGS) entry which is preliminary data.</text>
</comment>
<evidence type="ECO:0008006" key="7">
    <source>
        <dbReference type="Google" id="ProtNLM"/>
    </source>
</evidence>
<organism evidence="5 6">
    <name type="scientific">Phaseolus coccineus</name>
    <name type="common">Scarlet runner bean</name>
    <name type="synonym">Phaseolus multiflorus</name>
    <dbReference type="NCBI Taxonomy" id="3886"/>
    <lineage>
        <taxon>Eukaryota</taxon>
        <taxon>Viridiplantae</taxon>
        <taxon>Streptophyta</taxon>
        <taxon>Embryophyta</taxon>
        <taxon>Tracheophyta</taxon>
        <taxon>Spermatophyta</taxon>
        <taxon>Magnoliopsida</taxon>
        <taxon>eudicotyledons</taxon>
        <taxon>Gunneridae</taxon>
        <taxon>Pentapetalae</taxon>
        <taxon>rosids</taxon>
        <taxon>fabids</taxon>
        <taxon>Fabales</taxon>
        <taxon>Fabaceae</taxon>
        <taxon>Papilionoideae</taxon>
        <taxon>50 kb inversion clade</taxon>
        <taxon>NPAAA clade</taxon>
        <taxon>indigoferoid/millettioid clade</taxon>
        <taxon>Phaseoleae</taxon>
        <taxon>Phaseolus</taxon>
    </lineage>
</organism>
<dbReference type="EMBL" id="JAYMYR010000001">
    <property type="protein sequence ID" value="KAK7382111.1"/>
    <property type="molecule type" value="Genomic_DNA"/>
</dbReference>